<keyword evidence="3" id="KW-1185">Reference proteome</keyword>
<evidence type="ECO:0000256" key="1">
    <source>
        <dbReference type="SAM" id="MobiDB-lite"/>
    </source>
</evidence>
<evidence type="ECO:0000313" key="4">
    <source>
        <dbReference type="WBParaSite" id="L893_g15128.t1"/>
    </source>
</evidence>
<keyword evidence="2" id="KW-0732">Signal</keyword>
<name>A0A1I7YDA3_9BILA</name>
<evidence type="ECO:0000256" key="2">
    <source>
        <dbReference type="SAM" id="SignalP"/>
    </source>
</evidence>
<dbReference type="AlphaFoldDB" id="A0A1I7YDA3"/>
<sequence>MRLPETLIFVVLFLADKAGTWTWTWTSQSLYRREHGLIAKQHLPRSDSSRIRPSADAWPQPPANERSGQQSAGTRGQEGPECEVHTILYVLCS</sequence>
<dbReference type="Proteomes" id="UP000095287">
    <property type="component" value="Unplaced"/>
</dbReference>
<proteinExistence type="predicted"/>
<evidence type="ECO:0000313" key="3">
    <source>
        <dbReference type="Proteomes" id="UP000095287"/>
    </source>
</evidence>
<feature type="region of interest" description="Disordered" evidence="1">
    <location>
        <begin position="42"/>
        <end position="80"/>
    </location>
</feature>
<feature type="chain" id="PRO_5009311978" evidence="2">
    <location>
        <begin position="23"/>
        <end position="93"/>
    </location>
</feature>
<accession>A0A1I7YDA3</accession>
<protein>
    <submittedName>
        <fullName evidence="4">Secreted protein</fullName>
    </submittedName>
</protein>
<feature type="signal peptide" evidence="2">
    <location>
        <begin position="1"/>
        <end position="22"/>
    </location>
</feature>
<organism evidence="3 4">
    <name type="scientific">Steinernema glaseri</name>
    <dbReference type="NCBI Taxonomy" id="37863"/>
    <lineage>
        <taxon>Eukaryota</taxon>
        <taxon>Metazoa</taxon>
        <taxon>Ecdysozoa</taxon>
        <taxon>Nematoda</taxon>
        <taxon>Chromadorea</taxon>
        <taxon>Rhabditida</taxon>
        <taxon>Tylenchina</taxon>
        <taxon>Panagrolaimomorpha</taxon>
        <taxon>Strongyloidoidea</taxon>
        <taxon>Steinernematidae</taxon>
        <taxon>Steinernema</taxon>
    </lineage>
</organism>
<reference evidence="4" key="1">
    <citation type="submission" date="2016-11" db="UniProtKB">
        <authorList>
            <consortium name="WormBaseParasite"/>
        </authorList>
    </citation>
    <scope>IDENTIFICATION</scope>
</reference>
<dbReference type="WBParaSite" id="L893_g15128.t1">
    <property type="protein sequence ID" value="L893_g15128.t1"/>
    <property type="gene ID" value="L893_g15128"/>
</dbReference>